<name>A0ABQ1SDZ7_9SPHN</name>
<keyword evidence="2" id="KW-0645">Protease</keyword>
<organism evidence="8 9">
    <name type="scientific">Tsuneonella deserti</name>
    <dbReference type="NCBI Taxonomy" id="2035528"/>
    <lineage>
        <taxon>Bacteria</taxon>
        <taxon>Pseudomonadati</taxon>
        <taxon>Pseudomonadota</taxon>
        <taxon>Alphaproteobacteria</taxon>
        <taxon>Sphingomonadales</taxon>
        <taxon>Erythrobacteraceae</taxon>
        <taxon>Tsuneonella</taxon>
    </lineage>
</organism>
<dbReference type="InterPro" id="IPR047177">
    <property type="entry name" value="Pept_M20A"/>
</dbReference>
<gene>
    <name evidence="8" type="ORF">GCM10011515_26010</name>
</gene>
<evidence type="ECO:0000256" key="3">
    <source>
        <dbReference type="ARBA" id="ARBA00022723"/>
    </source>
</evidence>
<dbReference type="Pfam" id="PF07687">
    <property type="entry name" value="M20_dimer"/>
    <property type="match status" value="1"/>
</dbReference>
<comment type="caution">
    <text evidence="8">The sequence shown here is derived from an EMBL/GenBank/DDBJ whole genome shotgun (WGS) entry which is preliminary data.</text>
</comment>
<evidence type="ECO:0000313" key="9">
    <source>
        <dbReference type="Proteomes" id="UP000619041"/>
    </source>
</evidence>
<dbReference type="InterPro" id="IPR011650">
    <property type="entry name" value="Peptidase_M20_dimer"/>
</dbReference>
<evidence type="ECO:0000256" key="6">
    <source>
        <dbReference type="SAM" id="SignalP"/>
    </source>
</evidence>
<evidence type="ECO:0000256" key="4">
    <source>
        <dbReference type="ARBA" id="ARBA00022801"/>
    </source>
</evidence>
<dbReference type="InterPro" id="IPR036264">
    <property type="entry name" value="Bact_exopeptidase_dim_dom"/>
</dbReference>
<proteinExistence type="inferred from homology"/>
<dbReference type="SUPFAM" id="SSF53187">
    <property type="entry name" value="Zn-dependent exopeptidases"/>
    <property type="match status" value="1"/>
</dbReference>
<dbReference type="Pfam" id="PF01546">
    <property type="entry name" value="Peptidase_M20"/>
    <property type="match status" value="1"/>
</dbReference>
<dbReference type="NCBIfam" id="NF006596">
    <property type="entry name" value="PRK09133.1"/>
    <property type="match status" value="1"/>
</dbReference>
<dbReference type="Gene3D" id="3.40.630.10">
    <property type="entry name" value="Zn peptidases"/>
    <property type="match status" value="1"/>
</dbReference>
<reference evidence="9" key="1">
    <citation type="journal article" date="2019" name="Int. J. Syst. Evol. Microbiol.">
        <title>The Global Catalogue of Microorganisms (GCM) 10K type strain sequencing project: providing services to taxonomists for standard genome sequencing and annotation.</title>
        <authorList>
            <consortium name="The Broad Institute Genomics Platform"/>
            <consortium name="The Broad Institute Genome Sequencing Center for Infectious Disease"/>
            <person name="Wu L."/>
            <person name="Ma J."/>
        </authorList>
    </citation>
    <scope>NUCLEOTIDE SEQUENCE [LARGE SCALE GENOMIC DNA]</scope>
    <source>
        <strain evidence="9">CGMCC 1.15959</strain>
    </source>
</reference>
<dbReference type="Gene3D" id="3.30.70.360">
    <property type="match status" value="1"/>
</dbReference>
<comment type="similarity">
    <text evidence="1">Belongs to the peptidase M20A family.</text>
</comment>
<dbReference type="PANTHER" id="PTHR45962">
    <property type="entry name" value="N-FATTY-ACYL-AMINO ACID SYNTHASE/HYDROLASE PM20D1"/>
    <property type="match status" value="1"/>
</dbReference>
<dbReference type="RefSeq" id="WP_188645516.1">
    <property type="nucleotide sequence ID" value="NZ_BMKL01000001.1"/>
</dbReference>
<feature type="chain" id="PRO_5046102815" evidence="6">
    <location>
        <begin position="21"/>
        <end position="474"/>
    </location>
</feature>
<evidence type="ECO:0000256" key="5">
    <source>
        <dbReference type="ARBA" id="ARBA00022833"/>
    </source>
</evidence>
<sequence length="474" mass="50858">MKKAVLGAVAASLLTGPAMAQVATGTMGPLRPDQQQFLGLYKELVETNTVVGVGSCTQAAAQIAARLKAAGFTDDQVIPFSVAEHPQDGGLVAILPGTSATLKPMLLLGHIDVVAAKREDWVRDPFKLVEENGYYYARGILDDKFQSAVWADTLIRMKEAGYKPKRTIKMALTCGEETDTAFNGAQYLSTEKRDLIDAAFALNEGGGGRTDGKGHLLVQTIQVGEKVYQDFKLTTTNPGGHSSAPVPENAIYDMSRALDRISKHEFPAEFNDTTRAFFTKAGALRPDDTGKAMVALTRNLNDAEAMALVNKDKSLHSMLRTTCVATMIDGGHALNALPQRVEANVNCRIFPGHTPAEIRDQLAQVIGNPKVEIAFRRDDKPLAKSPPLDPALIGPMEKLAAKYYPGVPVVPSMSTGATDGVYTGGAGIPTYGVPSVWSDPDGNGTHGLNERVEVKAVYTARDYLFDLVKELAGK</sequence>
<dbReference type="EMBL" id="BMKL01000001">
    <property type="protein sequence ID" value="GGE05264.1"/>
    <property type="molecule type" value="Genomic_DNA"/>
</dbReference>
<feature type="domain" description="Peptidase M20 dimerisation" evidence="7">
    <location>
        <begin position="224"/>
        <end position="371"/>
    </location>
</feature>
<keyword evidence="6" id="KW-0732">Signal</keyword>
<keyword evidence="5" id="KW-0862">Zinc</keyword>
<dbReference type="InterPro" id="IPR002933">
    <property type="entry name" value="Peptidase_M20"/>
</dbReference>
<evidence type="ECO:0000256" key="2">
    <source>
        <dbReference type="ARBA" id="ARBA00022670"/>
    </source>
</evidence>
<dbReference type="Proteomes" id="UP000619041">
    <property type="component" value="Unassembled WGS sequence"/>
</dbReference>
<accession>A0ABQ1SDZ7</accession>
<keyword evidence="4" id="KW-0378">Hydrolase</keyword>
<evidence type="ECO:0000256" key="1">
    <source>
        <dbReference type="ARBA" id="ARBA00006247"/>
    </source>
</evidence>
<dbReference type="PANTHER" id="PTHR45962:SF1">
    <property type="entry name" value="N-FATTY-ACYL-AMINO ACID SYNTHASE_HYDROLASE PM20D1"/>
    <property type="match status" value="1"/>
</dbReference>
<protein>
    <submittedName>
        <fullName evidence="8">Peptidase M20</fullName>
    </submittedName>
</protein>
<keyword evidence="3" id="KW-0479">Metal-binding</keyword>
<dbReference type="Gene3D" id="1.10.150.900">
    <property type="match status" value="1"/>
</dbReference>
<keyword evidence="9" id="KW-1185">Reference proteome</keyword>
<feature type="signal peptide" evidence="6">
    <location>
        <begin position="1"/>
        <end position="20"/>
    </location>
</feature>
<dbReference type="SUPFAM" id="SSF55031">
    <property type="entry name" value="Bacterial exopeptidase dimerisation domain"/>
    <property type="match status" value="1"/>
</dbReference>
<evidence type="ECO:0000313" key="8">
    <source>
        <dbReference type="EMBL" id="GGE05264.1"/>
    </source>
</evidence>
<evidence type="ECO:0000259" key="7">
    <source>
        <dbReference type="Pfam" id="PF07687"/>
    </source>
</evidence>